<dbReference type="GO" id="GO:0003919">
    <property type="term" value="F:FMN adenylyltransferase activity"/>
    <property type="evidence" value="ECO:0007669"/>
    <property type="project" value="UniProtKB-UniRule"/>
</dbReference>
<keyword evidence="7 14" id="KW-0547">Nucleotide-binding</keyword>
<feature type="domain" description="Riboflavin kinase" evidence="15">
    <location>
        <begin position="180"/>
        <end position="305"/>
    </location>
</feature>
<sequence length="308" mass="34936">MQYIRGLSNYNDSGKSAVTFGKFDGLHKGHQKLVKKVREFGEKNKINSIVCAFDMRPLWEEKGLNPQLLMNGKEQQMHLEGQVDYLIECPFTREFSQIPAEEFIKDIIKGLFHADYVVVGTDFCFGHDKQGDIHMLAAYEKECGYDLVVVEKERYEDRIISSTYVKEVLRTGDMKLASRLLGYPYGLTGIVEHGKKLGRTLGFPTFNVAWPKAKIAPPNGVYLCDVTVDKDRYHGIANVGVKPTVTSENRLLIESFLFGYAGSAYGKEVTIELLSMCRPEQKFDSIEEMKACIDRDIEAGKHFFGMDK</sequence>
<dbReference type="EC" id="2.7.1.26" evidence="14"/>
<dbReference type="RefSeq" id="WP_009248479.1">
    <property type="nucleotide sequence ID" value="NZ_AP024846.1"/>
</dbReference>
<dbReference type="UniPathway" id="UPA00276">
    <property type="reaction ID" value="UER00406"/>
</dbReference>
<dbReference type="InterPro" id="IPR015864">
    <property type="entry name" value="FAD_synthase"/>
</dbReference>
<comment type="pathway">
    <text evidence="2 14">Cofactor biosynthesis; FMN biosynthesis; FMN from riboflavin (ATP route): step 1/1.</text>
</comment>
<dbReference type="GO" id="GO:0006747">
    <property type="term" value="P:FAD biosynthetic process"/>
    <property type="evidence" value="ECO:0007669"/>
    <property type="project" value="UniProtKB-UniRule"/>
</dbReference>
<evidence type="ECO:0000256" key="8">
    <source>
        <dbReference type="ARBA" id="ARBA00022777"/>
    </source>
</evidence>
<dbReference type="InterPro" id="IPR014729">
    <property type="entry name" value="Rossmann-like_a/b/a_fold"/>
</dbReference>
<dbReference type="Gene3D" id="2.40.30.30">
    <property type="entry name" value="Riboflavin kinase-like"/>
    <property type="match status" value="1"/>
</dbReference>
<gene>
    <name evidence="16" type="primary">ribF</name>
    <name evidence="16" type="ORF">FYJ37_01685</name>
</gene>
<dbReference type="InterPro" id="IPR023468">
    <property type="entry name" value="Riboflavin_kinase"/>
</dbReference>
<organism evidence="16 17">
    <name type="scientific">Clostridium scindens (strain JCM 10418 / VPI 12708)</name>
    <dbReference type="NCBI Taxonomy" id="29347"/>
    <lineage>
        <taxon>Bacteria</taxon>
        <taxon>Bacillati</taxon>
        <taxon>Bacillota</taxon>
        <taxon>Clostridia</taxon>
        <taxon>Lachnospirales</taxon>
        <taxon>Lachnospiraceae</taxon>
    </lineage>
</organism>
<dbReference type="CDD" id="cd02064">
    <property type="entry name" value="FAD_synthetase_N"/>
    <property type="match status" value="1"/>
</dbReference>
<protein>
    <recommendedName>
        <fullName evidence="14">Riboflavin biosynthesis protein</fullName>
    </recommendedName>
    <domain>
        <recommendedName>
            <fullName evidence="14">Riboflavin kinase</fullName>
            <ecNumber evidence="14">2.7.1.26</ecNumber>
        </recommendedName>
        <alternativeName>
            <fullName evidence="14">Flavokinase</fullName>
        </alternativeName>
    </domain>
    <domain>
        <recommendedName>
            <fullName evidence="14">FMN adenylyltransferase</fullName>
            <ecNumber evidence="14">2.7.7.2</ecNumber>
        </recommendedName>
        <alternativeName>
            <fullName evidence="14">FAD pyrophosphorylase</fullName>
        </alternativeName>
        <alternativeName>
            <fullName evidence="14">FAD synthase</fullName>
        </alternativeName>
    </domain>
</protein>
<dbReference type="InterPro" id="IPR015865">
    <property type="entry name" value="Riboflavin_kinase_bac/euk"/>
</dbReference>
<evidence type="ECO:0000256" key="14">
    <source>
        <dbReference type="PIRNR" id="PIRNR004491"/>
    </source>
</evidence>
<keyword evidence="3 14" id="KW-0285">Flavoprotein</keyword>
<dbReference type="AlphaFoldDB" id="A0A844FA36"/>
<evidence type="ECO:0000313" key="16">
    <source>
        <dbReference type="EMBL" id="MSS39094.1"/>
    </source>
</evidence>
<reference evidence="16 17" key="1">
    <citation type="submission" date="2019-08" db="EMBL/GenBank/DDBJ databases">
        <title>In-depth cultivation of the pig gut microbiome towards novel bacterial diversity and tailored functional studies.</title>
        <authorList>
            <person name="Wylensek D."/>
            <person name="Hitch T.C.A."/>
            <person name="Clavel T."/>
        </authorList>
    </citation>
    <scope>NUCLEOTIDE SEQUENCE [LARGE SCALE GENOMIC DNA]</scope>
    <source>
        <strain evidence="16 17">BL-389-WT-3D</strain>
    </source>
</reference>
<dbReference type="SUPFAM" id="SSF82114">
    <property type="entry name" value="Riboflavin kinase-like"/>
    <property type="match status" value="1"/>
</dbReference>
<comment type="catalytic activity">
    <reaction evidence="12 14">
        <text>riboflavin + ATP = FMN + ADP + H(+)</text>
        <dbReference type="Rhea" id="RHEA:14357"/>
        <dbReference type="ChEBI" id="CHEBI:15378"/>
        <dbReference type="ChEBI" id="CHEBI:30616"/>
        <dbReference type="ChEBI" id="CHEBI:57986"/>
        <dbReference type="ChEBI" id="CHEBI:58210"/>
        <dbReference type="ChEBI" id="CHEBI:456216"/>
        <dbReference type="EC" id="2.7.1.26"/>
    </reaction>
</comment>
<evidence type="ECO:0000256" key="3">
    <source>
        <dbReference type="ARBA" id="ARBA00022630"/>
    </source>
</evidence>
<dbReference type="Proteomes" id="UP000462363">
    <property type="component" value="Unassembled WGS sequence"/>
</dbReference>
<evidence type="ECO:0000256" key="13">
    <source>
        <dbReference type="ARBA" id="ARBA00049494"/>
    </source>
</evidence>
<keyword evidence="5 14" id="KW-0808">Transferase</keyword>
<keyword evidence="10 14" id="KW-0067">ATP-binding</keyword>
<dbReference type="GO" id="GO:0009231">
    <property type="term" value="P:riboflavin biosynthetic process"/>
    <property type="evidence" value="ECO:0007669"/>
    <property type="project" value="InterPro"/>
</dbReference>
<dbReference type="GO" id="GO:0009398">
    <property type="term" value="P:FMN biosynthetic process"/>
    <property type="evidence" value="ECO:0007669"/>
    <property type="project" value="UniProtKB-UniRule"/>
</dbReference>
<evidence type="ECO:0000256" key="5">
    <source>
        <dbReference type="ARBA" id="ARBA00022679"/>
    </source>
</evidence>
<evidence type="ECO:0000256" key="2">
    <source>
        <dbReference type="ARBA" id="ARBA00005201"/>
    </source>
</evidence>
<dbReference type="SUPFAM" id="SSF52374">
    <property type="entry name" value="Nucleotidylyl transferase"/>
    <property type="match status" value="1"/>
</dbReference>
<dbReference type="Pfam" id="PF06574">
    <property type="entry name" value="FAD_syn"/>
    <property type="match status" value="1"/>
</dbReference>
<comment type="pathway">
    <text evidence="1 14">Cofactor biosynthesis; FAD biosynthesis; FAD from FMN: step 1/1.</text>
</comment>
<dbReference type="InterPro" id="IPR023465">
    <property type="entry name" value="Riboflavin_kinase_dom_sf"/>
</dbReference>
<evidence type="ECO:0000256" key="4">
    <source>
        <dbReference type="ARBA" id="ARBA00022643"/>
    </source>
</evidence>
<dbReference type="Pfam" id="PF01687">
    <property type="entry name" value="Flavokinase"/>
    <property type="match status" value="1"/>
</dbReference>
<comment type="catalytic activity">
    <reaction evidence="13 14">
        <text>FMN + ATP + H(+) = FAD + diphosphate</text>
        <dbReference type="Rhea" id="RHEA:17237"/>
        <dbReference type="ChEBI" id="CHEBI:15378"/>
        <dbReference type="ChEBI" id="CHEBI:30616"/>
        <dbReference type="ChEBI" id="CHEBI:33019"/>
        <dbReference type="ChEBI" id="CHEBI:57692"/>
        <dbReference type="ChEBI" id="CHEBI:58210"/>
        <dbReference type="EC" id="2.7.7.2"/>
    </reaction>
</comment>
<dbReference type="InterPro" id="IPR002606">
    <property type="entry name" value="Riboflavin_kinase_bac"/>
</dbReference>
<evidence type="ECO:0000256" key="1">
    <source>
        <dbReference type="ARBA" id="ARBA00004726"/>
    </source>
</evidence>
<dbReference type="NCBIfam" id="TIGR00125">
    <property type="entry name" value="cyt_tran_rel"/>
    <property type="match status" value="1"/>
</dbReference>
<dbReference type="PANTHER" id="PTHR22749">
    <property type="entry name" value="RIBOFLAVIN KINASE/FMN ADENYLYLTRANSFERASE"/>
    <property type="match status" value="1"/>
</dbReference>
<comment type="caution">
    <text evidence="16">The sequence shown here is derived from an EMBL/GenBank/DDBJ whole genome shotgun (WGS) entry which is preliminary data.</text>
</comment>
<dbReference type="PIRSF" id="PIRSF004491">
    <property type="entry name" value="FAD_Synth"/>
    <property type="match status" value="1"/>
</dbReference>
<dbReference type="NCBIfam" id="TIGR00083">
    <property type="entry name" value="ribF"/>
    <property type="match status" value="1"/>
</dbReference>
<comment type="similarity">
    <text evidence="14">Belongs to the ribF family.</text>
</comment>
<accession>A0A844FA36</accession>
<dbReference type="NCBIfam" id="NF004162">
    <property type="entry name" value="PRK05627.1-5"/>
    <property type="match status" value="1"/>
</dbReference>
<dbReference type="EC" id="2.7.7.2" evidence="14"/>
<dbReference type="SMART" id="SM00904">
    <property type="entry name" value="Flavokinase"/>
    <property type="match status" value="1"/>
</dbReference>
<dbReference type="PANTHER" id="PTHR22749:SF6">
    <property type="entry name" value="RIBOFLAVIN KINASE"/>
    <property type="match status" value="1"/>
</dbReference>
<evidence type="ECO:0000256" key="6">
    <source>
        <dbReference type="ARBA" id="ARBA00022695"/>
    </source>
</evidence>
<evidence type="ECO:0000259" key="15">
    <source>
        <dbReference type="SMART" id="SM00904"/>
    </source>
</evidence>
<dbReference type="Gene3D" id="3.40.50.620">
    <property type="entry name" value="HUPs"/>
    <property type="match status" value="1"/>
</dbReference>
<dbReference type="InterPro" id="IPR004821">
    <property type="entry name" value="Cyt_trans-like"/>
</dbReference>
<dbReference type="GO" id="GO:0005524">
    <property type="term" value="F:ATP binding"/>
    <property type="evidence" value="ECO:0007669"/>
    <property type="project" value="UniProtKB-UniRule"/>
</dbReference>
<keyword evidence="8 14" id="KW-0418">Kinase</keyword>
<proteinExistence type="inferred from homology"/>
<keyword evidence="11" id="KW-0511">Multifunctional enzyme</keyword>
<keyword evidence="4 14" id="KW-0288">FMN</keyword>
<evidence type="ECO:0000256" key="11">
    <source>
        <dbReference type="ARBA" id="ARBA00023268"/>
    </source>
</evidence>
<evidence type="ECO:0000256" key="7">
    <source>
        <dbReference type="ARBA" id="ARBA00022741"/>
    </source>
</evidence>
<evidence type="ECO:0000256" key="10">
    <source>
        <dbReference type="ARBA" id="ARBA00022840"/>
    </source>
</evidence>
<evidence type="ECO:0000313" key="17">
    <source>
        <dbReference type="Proteomes" id="UP000462363"/>
    </source>
</evidence>
<name>A0A844FA36_CLOSV</name>
<keyword evidence="9 14" id="KW-0274">FAD</keyword>
<dbReference type="GO" id="GO:0008531">
    <property type="term" value="F:riboflavin kinase activity"/>
    <property type="evidence" value="ECO:0007669"/>
    <property type="project" value="UniProtKB-UniRule"/>
</dbReference>
<keyword evidence="6 14" id="KW-0548">Nucleotidyltransferase</keyword>
<dbReference type="UniPathway" id="UPA00277">
    <property type="reaction ID" value="UER00407"/>
</dbReference>
<dbReference type="EMBL" id="VUMB01000003">
    <property type="protein sequence ID" value="MSS39094.1"/>
    <property type="molecule type" value="Genomic_DNA"/>
</dbReference>
<evidence type="ECO:0000256" key="9">
    <source>
        <dbReference type="ARBA" id="ARBA00022827"/>
    </source>
</evidence>
<evidence type="ECO:0000256" key="12">
    <source>
        <dbReference type="ARBA" id="ARBA00047880"/>
    </source>
</evidence>